<proteinExistence type="predicted"/>
<feature type="domain" description="Uncharacterized protein YyaB-like PH" evidence="2">
    <location>
        <begin position="60"/>
        <end position="131"/>
    </location>
</feature>
<dbReference type="GO" id="GO:0030153">
    <property type="term" value="P:bacteriocin immunity"/>
    <property type="evidence" value="ECO:0007669"/>
    <property type="project" value="InterPro"/>
</dbReference>
<dbReference type="KEGG" id="pacr:FXN63_11005"/>
<accession>A0A5C0AZL5</accession>
<name>A0A5C0AZL5_9BURK</name>
<protein>
    <submittedName>
        <fullName evidence="3">PH domain-containing protein</fullName>
    </submittedName>
</protein>
<gene>
    <name evidence="3" type="ORF">FXN63_11005</name>
</gene>
<evidence type="ECO:0000313" key="3">
    <source>
        <dbReference type="EMBL" id="QEI06300.1"/>
    </source>
</evidence>
<dbReference type="AlphaFoldDB" id="A0A5C0AZL5"/>
<keyword evidence="4" id="KW-1185">Reference proteome</keyword>
<sequence>MTHAYPSRIDAWLVLVIGGTIGLVVTHGVLLLRTAPLAALISLGVAIFTGAIVAVMTMPCRYELEENHLLIRCGMIRQRIAYADITGIAPSRSLLSAPALSIRRVKINFRHGTQLVSPREREAFIVDLQQRVDAVRA</sequence>
<feature type="transmembrane region" description="Helical" evidence="1">
    <location>
        <begin position="37"/>
        <end position="58"/>
    </location>
</feature>
<dbReference type="RefSeq" id="WP_148814772.1">
    <property type="nucleotide sequence ID" value="NZ_CP043046.1"/>
</dbReference>
<keyword evidence="1" id="KW-0812">Transmembrane</keyword>
<evidence type="ECO:0000313" key="4">
    <source>
        <dbReference type="Proteomes" id="UP000325161"/>
    </source>
</evidence>
<dbReference type="Proteomes" id="UP000325161">
    <property type="component" value="Chromosome"/>
</dbReference>
<dbReference type="OrthoDB" id="6658731at2"/>
<evidence type="ECO:0000259" key="2">
    <source>
        <dbReference type="Pfam" id="PF06713"/>
    </source>
</evidence>
<evidence type="ECO:0000256" key="1">
    <source>
        <dbReference type="SAM" id="Phobius"/>
    </source>
</evidence>
<dbReference type="InterPro" id="IPR009589">
    <property type="entry name" value="PH_YyaB-like"/>
</dbReference>
<dbReference type="EMBL" id="CP043046">
    <property type="protein sequence ID" value="QEI06300.1"/>
    <property type="molecule type" value="Genomic_DNA"/>
</dbReference>
<dbReference type="Pfam" id="PF06713">
    <property type="entry name" value="bPH_4"/>
    <property type="match status" value="1"/>
</dbReference>
<feature type="transmembrane region" description="Helical" evidence="1">
    <location>
        <begin position="12"/>
        <end position="31"/>
    </location>
</feature>
<keyword evidence="1" id="KW-1133">Transmembrane helix</keyword>
<keyword evidence="1" id="KW-0472">Membrane</keyword>
<reference evidence="3 4" key="1">
    <citation type="submission" date="2019-08" db="EMBL/GenBank/DDBJ databases">
        <title>Amphibian skin-associated Pigmentiphaga: genome sequence and occurrence across geography and hosts.</title>
        <authorList>
            <person name="Bletz M.C."/>
            <person name="Bunk B."/>
            <person name="Sproeer C."/>
            <person name="Biwer P."/>
            <person name="Reiter S."/>
            <person name="Rabemananjara F.C.E."/>
            <person name="Schulz S."/>
            <person name="Overmann J."/>
            <person name="Vences M."/>
        </authorList>
    </citation>
    <scope>NUCLEOTIDE SEQUENCE [LARGE SCALE GENOMIC DNA]</scope>
    <source>
        <strain evidence="3 4">Mada1488</strain>
    </source>
</reference>
<organism evidence="3 4">
    <name type="scientific">Pigmentiphaga aceris</name>
    <dbReference type="NCBI Taxonomy" id="1940612"/>
    <lineage>
        <taxon>Bacteria</taxon>
        <taxon>Pseudomonadati</taxon>
        <taxon>Pseudomonadota</taxon>
        <taxon>Betaproteobacteria</taxon>
        <taxon>Burkholderiales</taxon>
        <taxon>Alcaligenaceae</taxon>
        <taxon>Pigmentiphaga</taxon>
    </lineage>
</organism>